<proteinExistence type="predicted"/>
<organism evidence="1 2">
    <name type="scientific">Taenia crassiceps</name>
    <dbReference type="NCBI Taxonomy" id="6207"/>
    <lineage>
        <taxon>Eukaryota</taxon>
        <taxon>Metazoa</taxon>
        <taxon>Spiralia</taxon>
        <taxon>Lophotrochozoa</taxon>
        <taxon>Platyhelminthes</taxon>
        <taxon>Cestoda</taxon>
        <taxon>Eucestoda</taxon>
        <taxon>Cyclophyllidea</taxon>
        <taxon>Taeniidae</taxon>
        <taxon>Taenia</taxon>
    </lineage>
</organism>
<gene>
    <name evidence="1" type="ORF">TcWFU_004920</name>
</gene>
<dbReference type="EMBL" id="JAKROA010000002">
    <property type="protein sequence ID" value="KAL5110324.1"/>
    <property type="molecule type" value="Genomic_DNA"/>
</dbReference>
<reference evidence="1 2" key="1">
    <citation type="journal article" date="2022" name="Front. Cell. Infect. Microbiol.">
        <title>The Genomes of Two Strains of Taenia crassiceps the Animal Model for the Study of Human Cysticercosis.</title>
        <authorList>
            <person name="Bobes R.J."/>
            <person name="Estrada K."/>
            <person name="Rios-Valencia D.G."/>
            <person name="Calderon-Gallegos A."/>
            <person name="de la Torre P."/>
            <person name="Carrero J.C."/>
            <person name="Sanchez-Flores A."/>
            <person name="Laclette J.P."/>
        </authorList>
    </citation>
    <scope>NUCLEOTIDE SEQUENCE [LARGE SCALE GENOMIC DNA]</scope>
    <source>
        <strain evidence="1">WFUcys</strain>
    </source>
</reference>
<protein>
    <submittedName>
        <fullName evidence="1">Uncharacterized protein</fullName>
    </submittedName>
</protein>
<comment type="caution">
    <text evidence="1">The sequence shown here is derived from an EMBL/GenBank/DDBJ whole genome shotgun (WGS) entry which is preliminary data.</text>
</comment>
<dbReference type="Proteomes" id="UP001651158">
    <property type="component" value="Unassembled WGS sequence"/>
</dbReference>
<name>A0ABR4QKH5_9CEST</name>
<sequence>MSICGCQVELGGGYACSLVALELSCYWAALPGTSGVGAARQHTALLAGGAWLISEVGVVNAANSPACGVCWGVLVSHILLNTCQIAGKFSPTPNWQVWRFDLC</sequence>
<keyword evidence="2" id="KW-1185">Reference proteome</keyword>
<accession>A0ABR4QKH5</accession>
<evidence type="ECO:0000313" key="1">
    <source>
        <dbReference type="EMBL" id="KAL5110324.1"/>
    </source>
</evidence>
<evidence type="ECO:0000313" key="2">
    <source>
        <dbReference type="Proteomes" id="UP001651158"/>
    </source>
</evidence>